<protein>
    <recommendedName>
        <fullName evidence="9">Gustatory receptor</fullName>
    </recommendedName>
</protein>
<dbReference type="GO" id="GO:0005886">
    <property type="term" value="C:plasma membrane"/>
    <property type="evidence" value="ECO:0007669"/>
    <property type="project" value="UniProtKB-SubCell"/>
</dbReference>
<feature type="transmembrane region" description="Helical" evidence="6">
    <location>
        <begin position="137"/>
        <end position="164"/>
    </location>
</feature>
<reference evidence="7" key="1">
    <citation type="submission" date="2024-04" db="UniProtKB">
        <authorList>
            <consortium name="EnsemblMetazoa"/>
        </authorList>
    </citation>
    <scope>IDENTIFICATION</scope>
    <source>
        <strain evidence="7">EBRO</strain>
    </source>
</reference>
<dbReference type="Proteomes" id="UP000075880">
    <property type="component" value="Unassembled WGS sequence"/>
</dbReference>
<keyword evidence="3 6" id="KW-0812">Transmembrane</keyword>
<evidence type="ECO:0000256" key="6">
    <source>
        <dbReference type="SAM" id="Phobius"/>
    </source>
</evidence>
<evidence type="ECO:0000256" key="4">
    <source>
        <dbReference type="ARBA" id="ARBA00022989"/>
    </source>
</evidence>
<name>A0AAG5D4G6_ANOAO</name>
<dbReference type="GO" id="GO:0050909">
    <property type="term" value="P:sensory perception of taste"/>
    <property type="evidence" value="ECO:0007669"/>
    <property type="project" value="InterPro"/>
</dbReference>
<sequence length="191" mass="21679">MIHLVEDADRVLHMFSGEITHSKLHFVTVVLIAGTIFFNCMLVLIDVFVARATLKVPYDQPASAGFVFLYYYILRFIHLLSVTVFIAGLYGFRERLRSLNKQLRTMLLQTLENEPITEMADNIQGFLMIYSQLCDGLHLFCTIFVWQPMFLCATLTVTAVFAIFAICNMLANAVPILKALAIVYSAATMFF</sequence>
<evidence type="ECO:0008006" key="9">
    <source>
        <dbReference type="Google" id="ProtNLM"/>
    </source>
</evidence>
<dbReference type="Pfam" id="PF08395">
    <property type="entry name" value="7tm_7"/>
    <property type="match status" value="1"/>
</dbReference>
<keyword evidence="4 6" id="KW-1133">Transmembrane helix</keyword>
<evidence type="ECO:0000313" key="7">
    <source>
        <dbReference type="EnsemblMetazoa" id="ENSAATROPP005518"/>
    </source>
</evidence>
<evidence type="ECO:0000256" key="1">
    <source>
        <dbReference type="ARBA" id="ARBA00004651"/>
    </source>
</evidence>
<dbReference type="InterPro" id="IPR013604">
    <property type="entry name" value="7TM_chemorcpt"/>
</dbReference>
<evidence type="ECO:0000313" key="8">
    <source>
        <dbReference type="Proteomes" id="UP000075880"/>
    </source>
</evidence>
<evidence type="ECO:0000256" key="3">
    <source>
        <dbReference type="ARBA" id="ARBA00022692"/>
    </source>
</evidence>
<proteinExistence type="predicted"/>
<dbReference type="AlphaFoldDB" id="A0AAG5D4G6"/>
<keyword evidence="2" id="KW-1003">Cell membrane</keyword>
<keyword evidence="8" id="KW-1185">Reference proteome</keyword>
<dbReference type="EnsemblMetazoa" id="ENSAATROPT006064">
    <property type="protein sequence ID" value="ENSAATROPP005518"/>
    <property type="gene ID" value="ENSAATROPG004911"/>
</dbReference>
<organism evidence="7 8">
    <name type="scientific">Anopheles atroparvus</name>
    <name type="common">European mosquito</name>
    <dbReference type="NCBI Taxonomy" id="41427"/>
    <lineage>
        <taxon>Eukaryota</taxon>
        <taxon>Metazoa</taxon>
        <taxon>Ecdysozoa</taxon>
        <taxon>Arthropoda</taxon>
        <taxon>Hexapoda</taxon>
        <taxon>Insecta</taxon>
        <taxon>Pterygota</taxon>
        <taxon>Neoptera</taxon>
        <taxon>Endopterygota</taxon>
        <taxon>Diptera</taxon>
        <taxon>Nematocera</taxon>
        <taxon>Culicoidea</taxon>
        <taxon>Culicidae</taxon>
        <taxon>Anophelinae</taxon>
        <taxon>Anopheles</taxon>
    </lineage>
</organism>
<keyword evidence="5 6" id="KW-0472">Membrane</keyword>
<comment type="subcellular location">
    <subcellularLocation>
        <location evidence="1">Cell membrane</location>
        <topology evidence="1">Multi-pass membrane protein</topology>
    </subcellularLocation>
</comment>
<feature type="transmembrane region" description="Helical" evidence="6">
    <location>
        <begin position="170"/>
        <end position="190"/>
    </location>
</feature>
<evidence type="ECO:0000256" key="2">
    <source>
        <dbReference type="ARBA" id="ARBA00022475"/>
    </source>
</evidence>
<feature type="transmembrane region" description="Helical" evidence="6">
    <location>
        <begin position="69"/>
        <end position="92"/>
    </location>
</feature>
<accession>A0AAG5D4G6</accession>
<evidence type="ECO:0000256" key="5">
    <source>
        <dbReference type="ARBA" id="ARBA00023136"/>
    </source>
</evidence>
<feature type="transmembrane region" description="Helical" evidence="6">
    <location>
        <begin position="24"/>
        <end position="49"/>
    </location>
</feature>